<organism evidence="1 2">
    <name type="scientific">Ornithorhynchus anatinus</name>
    <name type="common">Duckbill platypus</name>
    <dbReference type="NCBI Taxonomy" id="9258"/>
    <lineage>
        <taxon>Eukaryota</taxon>
        <taxon>Metazoa</taxon>
        <taxon>Chordata</taxon>
        <taxon>Craniata</taxon>
        <taxon>Vertebrata</taxon>
        <taxon>Euteleostomi</taxon>
        <taxon>Mammalia</taxon>
        <taxon>Monotremata</taxon>
        <taxon>Ornithorhynchidae</taxon>
        <taxon>Ornithorhynchus</taxon>
    </lineage>
</organism>
<accession>A0A6I8NXR5</accession>
<gene>
    <name evidence="1" type="primary">MTX2</name>
</gene>
<dbReference type="Ensembl" id="ENSOANT00000056460.1">
    <property type="protein sequence ID" value="ENSOANP00000045681.1"/>
    <property type="gene ID" value="ENSOANG00000008621.4"/>
</dbReference>
<proteinExistence type="predicted"/>
<dbReference type="AlphaFoldDB" id="A0A6I8NXR5"/>
<evidence type="ECO:0000313" key="2">
    <source>
        <dbReference type="Proteomes" id="UP000002279"/>
    </source>
</evidence>
<name>A0A6I8NXR5_ORNAN</name>
<dbReference type="Proteomes" id="UP000002279">
    <property type="component" value="Unplaced"/>
</dbReference>
<evidence type="ECO:0000313" key="1">
    <source>
        <dbReference type="Ensembl" id="ENSOANP00000045681.1"/>
    </source>
</evidence>
<dbReference type="Bgee" id="ENSOANG00000008621">
    <property type="expression patterns" value="Expressed in endometrium and 8 other cell types or tissues"/>
</dbReference>
<dbReference type="GeneTree" id="ENSGT00950000182919"/>
<protein>
    <submittedName>
        <fullName evidence="1">Metaxin 2</fullName>
    </submittedName>
</protein>
<reference evidence="1" key="1">
    <citation type="submission" date="2025-08" db="UniProtKB">
        <authorList>
            <consortium name="Ensembl"/>
        </authorList>
    </citation>
    <scope>IDENTIFICATION</scope>
    <source>
        <strain evidence="1">Glennie</strain>
    </source>
</reference>
<keyword evidence="2" id="KW-1185">Reference proteome</keyword>
<sequence>MSLVAEALASQIAAAEPWPENASLYQQLKGEQILLSDNASSLAVQMLFLHCHRSCYWPVELAYHLHWEPPWKYWLACLATTALLLFPFFSLEASAAPQGTFPVVLLLWETGLCWGFCLSSCI</sequence>
<reference evidence="1" key="2">
    <citation type="submission" date="2025-09" db="UniProtKB">
        <authorList>
            <consortium name="Ensembl"/>
        </authorList>
    </citation>
    <scope>IDENTIFICATION</scope>
    <source>
        <strain evidence="1">Glennie</strain>
    </source>
</reference>